<comment type="similarity">
    <text evidence="2">Belongs to the GerABKC lipoprotein family.</text>
</comment>
<feature type="domain" description="Spore germination protein N-terminal" evidence="9">
    <location>
        <begin position="25"/>
        <end position="201"/>
    </location>
</feature>
<dbReference type="InterPro" id="IPR057336">
    <property type="entry name" value="GerAC_N"/>
</dbReference>
<gene>
    <name evidence="10" type="ORF">BK138_06660</name>
</gene>
<evidence type="ECO:0000259" key="9">
    <source>
        <dbReference type="Pfam" id="PF25198"/>
    </source>
</evidence>
<proteinExistence type="inferred from homology"/>
<keyword evidence="3" id="KW-0309">Germination</keyword>
<dbReference type="PANTHER" id="PTHR35789">
    <property type="entry name" value="SPORE GERMINATION PROTEIN B3"/>
    <property type="match status" value="1"/>
</dbReference>
<dbReference type="GO" id="GO:0016020">
    <property type="term" value="C:membrane"/>
    <property type="evidence" value="ECO:0007669"/>
    <property type="project" value="UniProtKB-SubCell"/>
</dbReference>
<evidence type="ECO:0000256" key="7">
    <source>
        <dbReference type="ARBA" id="ARBA00023288"/>
    </source>
</evidence>
<protein>
    <submittedName>
        <fullName evidence="10">Spore gernimation protein GerC</fullName>
    </submittedName>
</protein>
<accession>A0A1R1F2I4</accession>
<evidence type="ECO:0000313" key="10">
    <source>
        <dbReference type="EMBL" id="OMF58222.1"/>
    </source>
</evidence>
<dbReference type="Gene3D" id="3.30.300.210">
    <property type="entry name" value="Nutrient germinant receptor protein C, domain 3"/>
    <property type="match status" value="1"/>
</dbReference>
<comment type="caution">
    <text evidence="10">The sequence shown here is derived from an EMBL/GenBank/DDBJ whole genome shotgun (WGS) entry which is preliminary data.</text>
</comment>
<keyword evidence="6" id="KW-0564">Palmitate</keyword>
<dbReference type="InterPro" id="IPR038501">
    <property type="entry name" value="Spore_GerAC_C_sf"/>
</dbReference>
<evidence type="ECO:0000256" key="4">
    <source>
        <dbReference type="ARBA" id="ARBA00022729"/>
    </source>
</evidence>
<dbReference type="Proteomes" id="UP000187172">
    <property type="component" value="Unassembled WGS sequence"/>
</dbReference>
<dbReference type="Pfam" id="PF25198">
    <property type="entry name" value="Spore_GerAC_N"/>
    <property type="match status" value="1"/>
</dbReference>
<keyword evidence="7" id="KW-0449">Lipoprotein</keyword>
<dbReference type="NCBIfam" id="TIGR02887">
    <property type="entry name" value="spore_ger_x_C"/>
    <property type="match status" value="1"/>
</dbReference>
<dbReference type="GO" id="GO:0009847">
    <property type="term" value="P:spore germination"/>
    <property type="evidence" value="ECO:0007669"/>
    <property type="project" value="InterPro"/>
</dbReference>
<evidence type="ECO:0000259" key="8">
    <source>
        <dbReference type="Pfam" id="PF05504"/>
    </source>
</evidence>
<evidence type="ECO:0000256" key="5">
    <source>
        <dbReference type="ARBA" id="ARBA00023136"/>
    </source>
</evidence>
<organism evidence="10 11">
    <name type="scientific">Paenibacillus rhizosphaerae</name>
    <dbReference type="NCBI Taxonomy" id="297318"/>
    <lineage>
        <taxon>Bacteria</taxon>
        <taxon>Bacillati</taxon>
        <taxon>Bacillota</taxon>
        <taxon>Bacilli</taxon>
        <taxon>Bacillales</taxon>
        <taxon>Paenibacillaceae</taxon>
        <taxon>Paenibacillus</taxon>
    </lineage>
</organism>
<dbReference type="InterPro" id="IPR008844">
    <property type="entry name" value="Spore_GerAC-like"/>
</dbReference>
<keyword evidence="5" id="KW-0472">Membrane</keyword>
<dbReference type="InterPro" id="IPR046953">
    <property type="entry name" value="Spore_GerAC-like_C"/>
</dbReference>
<dbReference type="EMBL" id="MRTP01000001">
    <property type="protein sequence ID" value="OMF58222.1"/>
    <property type="molecule type" value="Genomic_DNA"/>
</dbReference>
<keyword evidence="11" id="KW-1185">Reference proteome</keyword>
<feature type="domain" description="Spore germination GerAC-like C-terminal" evidence="8">
    <location>
        <begin position="219"/>
        <end position="377"/>
    </location>
</feature>
<dbReference type="AlphaFoldDB" id="A0A1R1F2I4"/>
<name>A0A1R1F2I4_9BACL</name>
<evidence type="ECO:0000256" key="2">
    <source>
        <dbReference type="ARBA" id="ARBA00007886"/>
    </source>
</evidence>
<evidence type="ECO:0000256" key="3">
    <source>
        <dbReference type="ARBA" id="ARBA00022544"/>
    </source>
</evidence>
<evidence type="ECO:0000256" key="6">
    <source>
        <dbReference type="ARBA" id="ARBA00023139"/>
    </source>
</evidence>
<dbReference type="STRING" id="297318.BK138_06660"/>
<keyword evidence="4" id="KW-0732">Signal</keyword>
<comment type="subcellular location">
    <subcellularLocation>
        <location evidence="1">Membrane</location>
        <topology evidence="1">Lipid-anchor</topology>
    </subcellularLocation>
</comment>
<reference evidence="10 11" key="1">
    <citation type="submission" date="2016-11" db="EMBL/GenBank/DDBJ databases">
        <title>Paenibacillus species isolates.</title>
        <authorList>
            <person name="Beno S.M."/>
        </authorList>
    </citation>
    <scope>NUCLEOTIDE SEQUENCE [LARGE SCALE GENOMIC DNA]</scope>
    <source>
        <strain evidence="10 11">FSL R5-0378</strain>
    </source>
</reference>
<dbReference type="PANTHER" id="PTHR35789:SF1">
    <property type="entry name" value="SPORE GERMINATION PROTEIN B3"/>
    <property type="match status" value="1"/>
</dbReference>
<evidence type="ECO:0000256" key="1">
    <source>
        <dbReference type="ARBA" id="ARBA00004635"/>
    </source>
</evidence>
<dbReference type="Pfam" id="PF05504">
    <property type="entry name" value="Spore_GerAC"/>
    <property type="match status" value="1"/>
</dbReference>
<evidence type="ECO:0000313" key="11">
    <source>
        <dbReference type="Proteomes" id="UP000187172"/>
    </source>
</evidence>
<sequence>MSDMKRTVLSIVCCALLLLLPGCWNSKDIQNMAYVTAIGLDYVDGKYKSYIQVLNFSNVAQSQNAQVGKVVPIWIGTGEGKTVTESLTSIYSTAQRRVFWGHMKAVVCSERLLKHGMDQVFDMLNRFREVRYNVLLYGTKDPVHDILTEKSILNFSPLESVLESPQQIYTQRSFILPIYEFKILAQMREPSGTAILPSLTIDIKDWYEDKKDHPMLRVSGAYFFDNRELRGWLSEDDLKGTRWIQQQLEQTPINIPVGETPVAGLVLMKPHFVVEPKLENDKIHFNIRIGLKSYVDLLIKDTPESTLEKMAAELVKKEVIESYKKGVALKSDVLMLEDKLYRKYPDKWRELSKQSDFILTEDMLKNVDVTITMVNSGKYKQRVH</sequence>